<sequence>MEVINKMVTILPNMQVLKETKTLEGRRPKNDQSENLNTLLHETETYLKDTPASAQEDEHVIKLSQELQQYKLTMAETVQILNLRPSSGVEVQLVVEECEERIRTEEQLEALVKIIIEGLPLTQPSKPAQRIDEAGRGPVLGPMVYGCAVSPLDRDEELGNLGFADSKVLTEERREELFDHMNQNEETKKVVAWAVRSLSAQYISVSMLRRNKISLNELSHNAAIQLIHDALAAKINIVEIFVDTVGPKASYQAKLERIFPGISIVVSEKADSKFAIVSAASIAAKVTRDRRLRAWQFRENNILVSNDGFGSGYPGDPNTKKFLAGGADPVFGFSSLVRFSWKTADVIVDKKCIKASWEEETTQSSLKNFLRTESNDLPTVRHQFFQDRNLRYTSAF</sequence>
<name>A0AAF3J6K4_9BILA</name>
<keyword evidence="5 11" id="KW-0540">Nuclease</keyword>
<evidence type="ECO:0000256" key="11">
    <source>
        <dbReference type="PROSITE-ProRule" id="PRU01319"/>
    </source>
</evidence>
<evidence type="ECO:0000256" key="4">
    <source>
        <dbReference type="ARBA" id="ARBA00007058"/>
    </source>
</evidence>
<accession>A0AAF3J6K4</accession>
<dbReference type="WBParaSite" id="MBELARI_LOCUS19385.1">
    <property type="protein sequence ID" value="MBELARI_LOCUS19385.1"/>
    <property type="gene ID" value="MBELARI_LOCUS19385"/>
</dbReference>
<dbReference type="NCBIfam" id="TIGR00729">
    <property type="entry name" value="ribonuclease HII"/>
    <property type="match status" value="1"/>
</dbReference>
<keyword evidence="9" id="KW-0539">Nucleus</keyword>
<comment type="function">
    <text evidence="10">Catalytic subunit of RNase HII, an endonuclease that specifically degrades the RNA of RNA:DNA hybrids. Participates in DNA replication, possibly by mediating the removal of lagging-strand Okazaki fragment RNA primers during DNA replication. Mediates the excision of single ribonucleotides from DNA:RNA duplexes.</text>
</comment>
<dbReference type="SUPFAM" id="SSF47819">
    <property type="entry name" value="HRDC-like"/>
    <property type="match status" value="1"/>
</dbReference>
<evidence type="ECO:0000256" key="12">
    <source>
        <dbReference type="RuleBase" id="RU003515"/>
    </source>
</evidence>
<dbReference type="PROSITE" id="PS51975">
    <property type="entry name" value="RNASE_H_2"/>
    <property type="match status" value="1"/>
</dbReference>
<dbReference type="GO" id="GO:0005634">
    <property type="term" value="C:nucleus"/>
    <property type="evidence" value="ECO:0007669"/>
    <property type="project" value="UniProtKB-SubCell"/>
</dbReference>
<dbReference type="InterPro" id="IPR001352">
    <property type="entry name" value="RNase_HII/HIII"/>
</dbReference>
<dbReference type="GO" id="GO:0043137">
    <property type="term" value="P:DNA replication, removal of RNA primer"/>
    <property type="evidence" value="ECO:0007669"/>
    <property type="project" value="TreeGrafter"/>
</dbReference>
<dbReference type="InterPro" id="IPR036397">
    <property type="entry name" value="RNaseH_sf"/>
</dbReference>
<dbReference type="GO" id="GO:0000166">
    <property type="term" value="F:nucleotide binding"/>
    <property type="evidence" value="ECO:0007669"/>
    <property type="project" value="InterPro"/>
</dbReference>
<dbReference type="Pfam" id="PF03874">
    <property type="entry name" value="RNA_pol_Rpb4"/>
    <property type="match status" value="1"/>
</dbReference>
<evidence type="ECO:0000256" key="10">
    <source>
        <dbReference type="ARBA" id="ARBA00024981"/>
    </source>
</evidence>
<dbReference type="CDD" id="cd07181">
    <property type="entry name" value="RNase_HII_eukaryota_like"/>
    <property type="match status" value="1"/>
</dbReference>
<dbReference type="GO" id="GO:0030880">
    <property type="term" value="C:RNA polymerase complex"/>
    <property type="evidence" value="ECO:0007669"/>
    <property type="project" value="InterPro"/>
</dbReference>
<dbReference type="SMART" id="SM00657">
    <property type="entry name" value="RPOL4c"/>
    <property type="match status" value="1"/>
</dbReference>
<evidence type="ECO:0000313" key="14">
    <source>
        <dbReference type="Proteomes" id="UP000887575"/>
    </source>
</evidence>
<protein>
    <recommendedName>
        <fullName evidence="12">Ribonuclease</fullName>
        <ecNumber evidence="12">3.1.26.4</ecNumber>
    </recommendedName>
</protein>
<keyword evidence="6 11" id="KW-0479">Metal-binding</keyword>
<dbReference type="Gene3D" id="1.20.1250.40">
    <property type="match status" value="1"/>
</dbReference>
<dbReference type="GO" id="GO:0003723">
    <property type="term" value="F:RNA binding"/>
    <property type="evidence" value="ECO:0007669"/>
    <property type="project" value="UniProtKB-UniRule"/>
</dbReference>
<dbReference type="InterPro" id="IPR024567">
    <property type="entry name" value="RNase_HII/HIII_dom"/>
</dbReference>
<dbReference type="EC" id="3.1.26.4" evidence="12"/>
<feature type="binding site" evidence="11">
    <location>
        <position position="133"/>
    </location>
    <ligand>
        <name>a divalent metal cation</name>
        <dbReference type="ChEBI" id="CHEBI:60240"/>
    </ligand>
</feature>
<evidence type="ECO:0000313" key="15">
    <source>
        <dbReference type="WBParaSite" id="MBELARI_LOCUS19385.1"/>
    </source>
</evidence>
<dbReference type="PANTHER" id="PTHR10954">
    <property type="entry name" value="RIBONUCLEASE H2 SUBUNIT A"/>
    <property type="match status" value="1"/>
</dbReference>
<dbReference type="FunFam" id="1.10.10.460:FF:000001">
    <property type="entry name" value="Ribonuclease"/>
    <property type="match status" value="1"/>
</dbReference>
<comment type="function">
    <text evidence="12">Endonuclease that specifically degrades the RNA of RNA-DNA hybrids.</text>
</comment>
<organism evidence="14 15">
    <name type="scientific">Mesorhabditis belari</name>
    <dbReference type="NCBI Taxonomy" id="2138241"/>
    <lineage>
        <taxon>Eukaryota</taxon>
        <taxon>Metazoa</taxon>
        <taxon>Ecdysozoa</taxon>
        <taxon>Nematoda</taxon>
        <taxon>Chromadorea</taxon>
        <taxon>Rhabditida</taxon>
        <taxon>Rhabditina</taxon>
        <taxon>Rhabditomorpha</taxon>
        <taxon>Rhabditoidea</taxon>
        <taxon>Rhabditidae</taxon>
        <taxon>Mesorhabditinae</taxon>
        <taxon>Mesorhabditis</taxon>
    </lineage>
</organism>
<dbReference type="InterPro" id="IPR010997">
    <property type="entry name" value="HRDC-like_sf"/>
</dbReference>
<evidence type="ECO:0000256" key="1">
    <source>
        <dbReference type="ARBA" id="ARBA00000077"/>
    </source>
</evidence>
<dbReference type="PANTHER" id="PTHR10954:SF7">
    <property type="entry name" value="RIBONUCLEASE H2 SUBUNIT A"/>
    <property type="match status" value="1"/>
</dbReference>
<dbReference type="AlphaFoldDB" id="A0AAF3J6K4"/>
<dbReference type="InterPro" id="IPR005574">
    <property type="entry name" value="Rpb4/RPC9"/>
</dbReference>
<evidence type="ECO:0000256" key="5">
    <source>
        <dbReference type="ARBA" id="ARBA00022722"/>
    </source>
</evidence>
<dbReference type="Gene3D" id="3.30.420.10">
    <property type="entry name" value="Ribonuclease H-like superfamily/Ribonuclease H"/>
    <property type="match status" value="1"/>
</dbReference>
<comment type="catalytic activity">
    <reaction evidence="1 11 12">
        <text>Endonucleolytic cleavage to 5'-phosphomonoester.</text>
        <dbReference type="EC" id="3.1.26.4"/>
    </reaction>
</comment>
<evidence type="ECO:0000256" key="3">
    <source>
        <dbReference type="ARBA" id="ARBA00004123"/>
    </source>
</evidence>
<comment type="cofactor">
    <cofactor evidence="11">
        <name>Mn(2+)</name>
        <dbReference type="ChEBI" id="CHEBI:29035"/>
    </cofactor>
    <cofactor evidence="11">
        <name>Mg(2+)</name>
        <dbReference type="ChEBI" id="CHEBI:18420"/>
    </cofactor>
    <text evidence="11">Manganese or magnesium. Binds 1 divalent metal ion per monomer in the absence of substrate. May bind a second metal ion after substrate binding.</text>
</comment>
<dbReference type="GO" id="GO:0006298">
    <property type="term" value="P:mismatch repair"/>
    <property type="evidence" value="ECO:0007669"/>
    <property type="project" value="TreeGrafter"/>
</dbReference>
<feature type="binding site" evidence="11">
    <location>
        <position position="243"/>
    </location>
    <ligand>
        <name>a divalent metal cation</name>
        <dbReference type="ChEBI" id="CHEBI:60240"/>
    </ligand>
</feature>
<comment type="cofactor">
    <cofactor evidence="2">
        <name>Mg(2+)</name>
        <dbReference type="ChEBI" id="CHEBI:18420"/>
    </cofactor>
</comment>
<dbReference type="Proteomes" id="UP000887575">
    <property type="component" value="Unassembled WGS sequence"/>
</dbReference>
<dbReference type="InterPro" id="IPR012337">
    <property type="entry name" value="RNaseH-like_sf"/>
</dbReference>
<dbReference type="GO" id="GO:0046872">
    <property type="term" value="F:metal ion binding"/>
    <property type="evidence" value="ECO:0007669"/>
    <property type="project" value="UniProtKB-KW"/>
</dbReference>
<dbReference type="Gene3D" id="1.10.10.460">
    <property type="entry name" value="Ribonuclease hii. Domain 2"/>
    <property type="match status" value="1"/>
</dbReference>
<keyword evidence="7 11" id="KW-0255">Endonuclease</keyword>
<dbReference type="InterPro" id="IPR006590">
    <property type="entry name" value="RNA_pol_Rpb4/RPC9_core"/>
</dbReference>
<dbReference type="GO" id="GO:0032299">
    <property type="term" value="C:ribonuclease H2 complex"/>
    <property type="evidence" value="ECO:0007669"/>
    <property type="project" value="UniProtKB-ARBA"/>
</dbReference>
<dbReference type="InterPro" id="IPR038324">
    <property type="entry name" value="Rpb4/RPC9_sf"/>
</dbReference>
<comment type="similarity">
    <text evidence="4">Belongs to the RNase HII family. Eukaryotic subfamily.</text>
</comment>
<evidence type="ECO:0000259" key="13">
    <source>
        <dbReference type="PROSITE" id="PS51975"/>
    </source>
</evidence>
<keyword evidence="8 11" id="KW-0378">Hydrolase</keyword>
<evidence type="ECO:0000256" key="7">
    <source>
        <dbReference type="ARBA" id="ARBA00022759"/>
    </source>
</evidence>
<proteinExistence type="inferred from homology"/>
<evidence type="ECO:0000256" key="9">
    <source>
        <dbReference type="ARBA" id="ARBA00023242"/>
    </source>
</evidence>
<comment type="subcellular location">
    <subcellularLocation>
        <location evidence="3">Nucleus</location>
    </subcellularLocation>
</comment>
<dbReference type="InterPro" id="IPR023160">
    <property type="entry name" value="RNase_HII_hlx-loop-hlx_cap_dom"/>
</dbReference>
<dbReference type="GO" id="GO:0006352">
    <property type="term" value="P:DNA-templated transcription initiation"/>
    <property type="evidence" value="ECO:0007669"/>
    <property type="project" value="InterPro"/>
</dbReference>
<reference evidence="15" key="1">
    <citation type="submission" date="2024-02" db="UniProtKB">
        <authorList>
            <consortium name="WormBaseParasite"/>
        </authorList>
    </citation>
    <scope>IDENTIFICATION</scope>
</reference>
<keyword evidence="14" id="KW-1185">Reference proteome</keyword>
<dbReference type="FunFam" id="3.30.420.10:FF:000016">
    <property type="entry name" value="Ribonuclease"/>
    <property type="match status" value="1"/>
</dbReference>
<evidence type="ECO:0000256" key="2">
    <source>
        <dbReference type="ARBA" id="ARBA00001946"/>
    </source>
</evidence>
<evidence type="ECO:0000256" key="8">
    <source>
        <dbReference type="ARBA" id="ARBA00022801"/>
    </source>
</evidence>
<feature type="binding site" evidence="11">
    <location>
        <position position="132"/>
    </location>
    <ligand>
        <name>a divalent metal cation</name>
        <dbReference type="ChEBI" id="CHEBI:60240"/>
    </ligand>
</feature>
<dbReference type="GO" id="GO:0004523">
    <property type="term" value="F:RNA-DNA hybrid ribonuclease activity"/>
    <property type="evidence" value="ECO:0007669"/>
    <property type="project" value="UniProtKB-UniRule"/>
</dbReference>
<dbReference type="InterPro" id="IPR004649">
    <property type="entry name" value="RNase_H2_suA"/>
</dbReference>
<feature type="domain" description="RNase H type-2" evidence="13">
    <location>
        <begin position="126"/>
        <end position="353"/>
    </location>
</feature>
<dbReference type="SUPFAM" id="SSF53098">
    <property type="entry name" value="Ribonuclease H-like"/>
    <property type="match status" value="1"/>
</dbReference>
<dbReference type="Pfam" id="PF01351">
    <property type="entry name" value="RNase_HII"/>
    <property type="match status" value="1"/>
</dbReference>
<evidence type="ECO:0000256" key="6">
    <source>
        <dbReference type="ARBA" id="ARBA00022723"/>
    </source>
</evidence>